<dbReference type="Gene3D" id="3.30.565.10">
    <property type="entry name" value="Histidine kinase-like ATPase, C-terminal domain"/>
    <property type="match status" value="1"/>
</dbReference>
<reference evidence="2" key="1">
    <citation type="submission" date="2019-08" db="EMBL/GenBank/DDBJ databases">
        <authorList>
            <person name="Kucharzyk K."/>
            <person name="Murdoch R.W."/>
            <person name="Higgins S."/>
            <person name="Loffler F."/>
        </authorList>
    </citation>
    <scope>NUCLEOTIDE SEQUENCE</scope>
</reference>
<gene>
    <name evidence="2" type="ORF">SDC9_205419</name>
</gene>
<evidence type="ECO:0000259" key="1">
    <source>
        <dbReference type="Pfam" id="PF02518"/>
    </source>
</evidence>
<accession>A0A645J213</accession>
<evidence type="ECO:0000313" key="2">
    <source>
        <dbReference type="EMBL" id="MPN57725.1"/>
    </source>
</evidence>
<dbReference type="AlphaFoldDB" id="A0A645J213"/>
<dbReference type="InterPro" id="IPR036890">
    <property type="entry name" value="HATPase_C_sf"/>
</dbReference>
<dbReference type="InterPro" id="IPR003594">
    <property type="entry name" value="HATPase_dom"/>
</dbReference>
<proteinExistence type="predicted"/>
<protein>
    <recommendedName>
        <fullName evidence="1">Histidine kinase/HSP90-like ATPase domain-containing protein</fullName>
    </recommendedName>
</protein>
<dbReference type="PANTHER" id="PTHR34220:SF7">
    <property type="entry name" value="SENSOR HISTIDINE KINASE YPDA"/>
    <property type="match status" value="1"/>
</dbReference>
<dbReference type="InterPro" id="IPR050640">
    <property type="entry name" value="Bact_2-comp_sensor_kinase"/>
</dbReference>
<name>A0A645J213_9ZZZZ</name>
<dbReference type="PANTHER" id="PTHR34220">
    <property type="entry name" value="SENSOR HISTIDINE KINASE YPDA"/>
    <property type="match status" value="1"/>
</dbReference>
<comment type="caution">
    <text evidence="2">The sequence shown here is derived from an EMBL/GenBank/DDBJ whole genome shotgun (WGS) entry which is preliminary data.</text>
</comment>
<dbReference type="SUPFAM" id="SSF55874">
    <property type="entry name" value="ATPase domain of HSP90 chaperone/DNA topoisomerase II/histidine kinase"/>
    <property type="match status" value="1"/>
</dbReference>
<dbReference type="Pfam" id="PF02518">
    <property type="entry name" value="HATPase_c"/>
    <property type="match status" value="1"/>
</dbReference>
<dbReference type="EMBL" id="VSSQ01129635">
    <property type="protein sequence ID" value="MPN57725.1"/>
    <property type="molecule type" value="Genomic_DNA"/>
</dbReference>
<organism evidence="2">
    <name type="scientific">bioreactor metagenome</name>
    <dbReference type="NCBI Taxonomy" id="1076179"/>
    <lineage>
        <taxon>unclassified sequences</taxon>
        <taxon>metagenomes</taxon>
        <taxon>ecological metagenomes</taxon>
    </lineage>
</organism>
<feature type="domain" description="Histidine kinase/HSP90-like ATPase" evidence="1">
    <location>
        <begin position="10"/>
        <end position="111"/>
    </location>
</feature>
<sequence length="124" mass="13753">MRGVPVQKLLIQTFIENIFKHAFDGKQTLSIFLRVQHTLLGAVPCAKVTIEDTGCGFTEEFLADFPPQNGEKVGLANIAQTLVLTYGRADLLRLSNSELGGARVELWLPEHPERNDSNEAFDRG</sequence>